<reference evidence="18" key="1">
    <citation type="submission" date="2023-07" db="EMBL/GenBank/DDBJ databases">
        <title>A draft genome of Kazachstania heterogenica Y-27499.</title>
        <authorList>
            <person name="Donic C."/>
            <person name="Kralova J.S."/>
            <person name="Fidel L."/>
            <person name="Ben-Dor S."/>
            <person name="Jung S."/>
        </authorList>
    </citation>
    <scope>NUCLEOTIDE SEQUENCE [LARGE SCALE GENOMIC DNA]</scope>
    <source>
        <strain evidence="18">Y27499</strain>
    </source>
</reference>
<gene>
    <name evidence="17" type="ORF">RI543_000522</name>
</gene>
<dbReference type="InterPro" id="IPR011665">
    <property type="entry name" value="BRF1_TBP-bd_dom"/>
</dbReference>
<evidence type="ECO:0000256" key="4">
    <source>
        <dbReference type="ARBA" id="ARBA00022737"/>
    </source>
</evidence>
<dbReference type="InterPro" id="IPR000812">
    <property type="entry name" value="TFIIB"/>
</dbReference>
<dbReference type="Proteomes" id="UP001306508">
    <property type="component" value="Unassembled WGS sequence"/>
</dbReference>
<dbReference type="PROSITE" id="PS51134">
    <property type="entry name" value="ZF_TFIIB"/>
    <property type="match status" value="1"/>
</dbReference>
<dbReference type="GO" id="GO:0097550">
    <property type="term" value="C:transcription preinitiation complex"/>
    <property type="evidence" value="ECO:0007669"/>
    <property type="project" value="TreeGrafter"/>
</dbReference>
<keyword evidence="9" id="KW-0804">Transcription</keyword>
<dbReference type="InterPro" id="IPR013763">
    <property type="entry name" value="Cyclin-like_dom"/>
</dbReference>
<feature type="compositionally biased region" description="Acidic residues" evidence="15">
    <location>
        <begin position="533"/>
        <end position="551"/>
    </location>
</feature>
<proteinExistence type="inferred from homology"/>
<comment type="caution">
    <text evidence="17">The sequence shown here is derived from an EMBL/GenBank/DDBJ whole genome shotgun (WGS) entry which is preliminary data.</text>
</comment>
<dbReference type="Pfam" id="PF00382">
    <property type="entry name" value="TFIIB"/>
    <property type="match status" value="2"/>
</dbReference>
<sequence length="781" mass="89967">MPVCKVCKSTEFERDLSNANNDLVCKNCGVVSEDNPIVSEVTFGETSSGAAIVQGSFIGAGQAHASFMSHGGSSALESREATLNNARRKLRAVSHALNIPDYITDAAFQWYKLALANNFVQGRRSQNIIASCLYVACRKEKTHHMLIDFSSRLQVSVYSIGATFLKMVKRLHITNLPLADPSIFIQHFAEKLDLGDKKIKVVKDAVKLAQKMSDEWMFEGRRPAGIAGACVLLACRMNNLRRTHSEIVAVSHVAEETLQERLNEFKATRAGKLSVKEFREVTESENDNNNIDNNDSIIKDPNARPPSFIKNRKKEKKIKDQIKRNEVNETSEEALNKNPILCQLLSAQELSSKELLFYLKRFSEKRKKDFNRMRASNGIDDTDLHENKNKLNDKREDDEENEEEQKKQNSNVNTPDDETEDKDKDTDSISTKVVVVEEEEETKKKKKKDTEKIKPKRNEISNRRRKKKKKSKEEDYIENNVVNDSSPVPLRRSRRLTKKKFIEIIEYNIHDDSYDFESNSENEDEIGRALDQSESESEEEKSVEEEEEEKEEDKTEGSNDEYEKKKEKIAQRKREQEEKRRHRDEEKRKRREKLKKKGRNFREVKFQDAIDGYSLEKDPYRPKNLHLLPKTEEYLTKVSDDPENLSDVDDEEIESVLLDEETSKLKERIWIGINEEYLLEQENKRLKEEADLIAGNTTTNKRRKRGGSRRKRIKTEGLNQNMMAQLGISDTMGTDRTSLQEALRIAEAKGDFTAADSVKTMLQRASFSKKINYDAIDGLFG</sequence>
<feature type="compositionally biased region" description="Basic and acidic residues" evidence="15">
    <location>
        <begin position="500"/>
        <end position="513"/>
    </location>
</feature>
<dbReference type="SMART" id="SM00385">
    <property type="entry name" value="CYCLIN"/>
    <property type="match status" value="2"/>
</dbReference>
<dbReference type="GO" id="GO:0000995">
    <property type="term" value="F:RNA polymerase III general transcription initiation factor activity"/>
    <property type="evidence" value="ECO:0007669"/>
    <property type="project" value="TreeGrafter"/>
</dbReference>
<evidence type="ECO:0000256" key="11">
    <source>
        <dbReference type="ARBA" id="ARBA00031009"/>
    </source>
</evidence>
<evidence type="ECO:0000256" key="5">
    <source>
        <dbReference type="ARBA" id="ARBA00022771"/>
    </source>
</evidence>
<dbReference type="GO" id="GO:0017025">
    <property type="term" value="F:TBP-class protein binding"/>
    <property type="evidence" value="ECO:0007669"/>
    <property type="project" value="InterPro"/>
</dbReference>
<evidence type="ECO:0000256" key="1">
    <source>
        <dbReference type="ARBA" id="ARBA00004123"/>
    </source>
</evidence>
<keyword evidence="10" id="KW-0539">Nucleus</keyword>
<dbReference type="AlphaFoldDB" id="A0AAN8A9H9"/>
<dbReference type="FunFam" id="1.20.5.650:FF:000004">
    <property type="entry name" value="Transcription factor TFIIIB subunit"/>
    <property type="match status" value="1"/>
</dbReference>
<evidence type="ECO:0000256" key="3">
    <source>
        <dbReference type="ARBA" id="ARBA00022723"/>
    </source>
</evidence>
<evidence type="ECO:0000259" key="16">
    <source>
        <dbReference type="PROSITE" id="PS51134"/>
    </source>
</evidence>
<dbReference type="GO" id="GO:0000126">
    <property type="term" value="C:transcription factor TFIIIB complex"/>
    <property type="evidence" value="ECO:0007669"/>
    <property type="project" value="TreeGrafter"/>
</dbReference>
<dbReference type="Pfam" id="PF07741">
    <property type="entry name" value="BRF1"/>
    <property type="match status" value="1"/>
</dbReference>
<dbReference type="GO" id="GO:0006384">
    <property type="term" value="P:transcription initiation at RNA polymerase III promoter"/>
    <property type="evidence" value="ECO:0007669"/>
    <property type="project" value="UniProtKB-ARBA"/>
</dbReference>
<dbReference type="InterPro" id="IPR013137">
    <property type="entry name" value="Znf_TFIIB"/>
</dbReference>
<evidence type="ECO:0000256" key="6">
    <source>
        <dbReference type="ARBA" id="ARBA00022833"/>
    </source>
</evidence>
<evidence type="ECO:0000256" key="15">
    <source>
        <dbReference type="SAM" id="MobiDB-lite"/>
    </source>
</evidence>
<evidence type="ECO:0000256" key="10">
    <source>
        <dbReference type="ARBA" id="ARBA00023242"/>
    </source>
</evidence>
<feature type="compositionally biased region" description="Acidic residues" evidence="15">
    <location>
        <begin position="514"/>
        <end position="524"/>
    </location>
</feature>
<dbReference type="PRINTS" id="PR00685">
    <property type="entry name" value="TIFACTORIIB"/>
</dbReference>
<comment type="function">
    <text evidence="12">General activator of RNA polymerase III transcription. Interacts with TBP. Binds to Pol III subunit C34 and to the TAU135 component of TFIIIC.</text>
</comment>
<dbReference type="InterPro" id="IPR013150">
    <property type="entry name" value="TFIIB_cyclin"/>
</dbReference>
<feature type="region of interest" description="Disordered" evidence="15">
    <location>
        <begin position="373"/>
        <end position="600"/>
    </location>
</feature>
<organism evidence="17 18">
    <name type="scientific">Arxiozyma heterogenica</name>
    <dbReference type="NCBI Taxonomy" id="278026"/>
    <lineage>
        <taxon>Eukaryota</taxon>
        <taxon>Fungi</taxon>
        <taxon>Dikarya</taxon>
        <taxon>Ascomycota</taxon>
        <taxon>Saccharomycotina</taxon>
        <taxon>Saccharomycetes</taxon>
        <taxon>Saccharomycetales</taxon>
        <taxon>Saccharomycetaceae</taxon>
        <taxon>Arxiozyma</taxon>
    </lineage>
</organism>
<feature type="domain" description="TFIIB-type" evidence="16">
    <location>
        <begin position="1"/>
        <end position="33"/>
    </location>
</feature>
<dbReference type="CDD" id="cd20554">
    <property type="entry name" value="CYCLIN_TFIIIB90_rpt2"/>
    <property type="match status" value="1"/>
</dbReference>
<feature type="compositionally biased region" description="Basic and acidic residues" evidence="15">
    <location>
        <begin position="448"/>
        <end position="462"/>
    </location>
</feature>
<dbReference type="EMBL" id="JAWIZZ010000022">
    <property type="protein sequence ID" value="KAK5782036.1"/>
    <property type="molecule type" value="Genomic_DNA"/>
</dbReference>
<feature type="region of interest" description="Disordered" evidence="15">
    <location>
        <begin position="283"/>
        <end position="330"/>
    </location>
</feature>
<keyword evidence="7" id="KW-0805">Transcription regulation</keyword>
<evidence type="ECO:0000256" key="13">
    <source>
        <dbReference type="ARBA" id="ARBA00074765"/>
    </source>
</evidence>
<dbReference type="Pfam" id="PF08271">
    <property type="entry name" value="Zn_Ribbon_TF"/>
    <property type="match status" value="1"/>
</dbReference>
<evidence type="ECO:0000313" key="17">
    <source>
        <dbReference type="EMBL" id="KAK5782036.1"/>
    </source>
</evidence>
<dbReference type="SUPFAM" id="SSF57783">
    <property type="entry name" value="Zinc beta-ribbon"/>
    <property type="match status" value="1"/>
</dbReference>
<dbReference type="FunFam" id="1.10.472.10:FF:000002">
    <property type="entry name" value="Transcription factor IIIB 90 kDa subunit"/>
    <property type="match status" value="1"/>
</dbReference>
<protein>
    <recommendedName>
        <fullName evidence="13">Transcription factor IIIB 70 kDa subunit</fullName>
    </recommendedName>
    <alternativeName>
        <fullName evidence="11">B-related factor 1</fullName>
    </alternativeName>
</protein>
<feature type="compositionally biased region" description="Low complexity" evidence="15">
    <location>
        <begin position="287"/>
        <end position="296"/>
    </location>
</feature>
<dbReference type="PROSITE" id="PS00782">
    <property type="entry name" value="TFIIB"/>
    <property type="match status" value="2"/>
</dbReference>
<keyword evidence="3" id="KW-0479">Metal-binding</keyword>
<dbReference type="PANTHER" id="PTHR11618:SF4">
    <property type="entry name" value="TRANSCRIPTION FACTOR IIIB 90 KDA SUBUNIT"/>
    <property type="match status" value="1"/>
</dbReference>
<dbReference type="GO" id="GO:0001006">
    <property type="term" value="F:RNA polymerase III type 3 promoter sequence-specific DNA binding"/>
    <property type="evidence" value="ECO:0007669"/>
    <property type="project" value="TreeGrafter"/>
</dbReference>
<evidence type="ECO:0000256" key="2">
    <source>
        <dbReference type="ARBA" id="ARBA00010857"/>
    </source>
</evidence>
<dbReference type="Gene3D" id="1.10.472.10">
    <property type="entry name" value="Cyclin-like"/>
    <property type="match status" value="2"/>
</dbReference>
<evidence type="ECO:0000313" key="18">
    <source>
        <dbReference type="Proteomes" id="UP001306508"/>
    </source>
</evidence>
<dbReference type="GO" id="GO:0008270">
    <property type="term" value="F:zinc ion binding"/>
    <property type="evidence" value="ECO:0007669"/>
    <property type="project" value="UniProtKB-KW"/>
</dbReference>
<evidence type="ECO:0000256" key="14">
    <source>
        <dbReference type="PROSITE-ProRule" id="PRU00469"/>
    </source>
</evidence>
<keyword evidence="18" id="KW-1185">Reference proteome</keyword>
<name>A0AAN8A9H9_9SACH</name>
<dbReference type="GO" id="GO:0005634">
    <property type="term" value="C:nucleus"/>
    <property type="evidence" value="ECO:0007669"/>
    <property type="project" value="UniProtKB-SubCell"/>
</dbReference>
<dbReference type="GO" id="GO:0070897">
    <property type="term" value="P:transcription preinitiation complex assembly"/>
    <property type="evidence" value="ECO:0007669"/>
    <property type="project" value="InterPro"/>
</dbReference>
<dbReference type="InterPro" id="IPR023486">
    <property type="entry name" value="TFIIB_CS"/>
</dbReference>
<feature type="compositionally biased region" description="Basic and acidic residues" evidence="15">
    <location>
        <begin position="552"/>
        <end position="587"/>
    </location>
</feature>
<feature type="compositionally biased region" description="Basic and acidic residues" evidence="15">
    <location>
        <begin position="382"/>
        <end position="395"/>
    </location>
</feature>
<comment type="similarity">
    <text evidence="2">Belongs to the TFIIB family.</text>
</comment>
<evidence type="ECO:0000256" key="12">
    <source>
        <dbReference type="ARBA" id="ARBA00056279"/>
    </source>
</evidence>
<evidence type="ECO:0000256" key="9">
    <source>
        <dbReference type="ARBA" id="ARBA00023163"/>
    </source>
</evidence>
<accession>A0AAN8A9H9</accession>
<keyword evidence="8" id="KW-0010">Activator</keyword>
<dbReference type="FunFam" id="1.10.472.10:FF:000007">
    <property type="entry name" value="Transcription factor IIIB 90 kDa subunit"/>
    <property type="match status" value="1"/>
</dbReference>
<dbReference type="PANTHER" id="PTHR11618">
    <property type="entry name" value="TRANSCRIPTION INITIATION FACTOR IIB-RELATED"/>
    <property type="match status" value="1"/>
</dbReference>
<dbReference type="Gene3D" id="2.20.25.10">
    <property type="match status" value="1"/>
</dbReference>
<dbReference type="InterPro" id="IPR036915">
    <property type="entry name" value="Cyclin-like_sf"/>
</dbReference>
<dbReference type="SUPFAM" id="SSF47954">
    <property type="entry name" value="Cyclin-like"/>
    <property type="match status" value="2"/>
</dbReference>
<dbReference type="Gene3D" id="1.20.5.650">
    <property type="entry name" value="Single helix bin"/>
    <property type="match status" value="1"/>
</dbReference>
<keyword evidence="4" id="KW-0677">Repeat</keyword>
<evidence type="ECO:0000256" key="7">
    <source>
        <dbReference type="ARBA" id="ARBA00023015"/>
    </source>
</evidence>
<evidence type="ECO:0000256" key="8">
    <source>
        <dbReference type="ARBA" id="ARBA00023159"/>
    </source>
</evidence>
<feature type="compositionally biased region" description="Basic and acidic residues" evidence="15">
    <location>
        <begin position="317"/>
        <end position="327"/>
    </location>
</feature>
<keyword evidence="6" id="KW-0862">Zinc</keyword>
<dbReference type="CDD" id="cd20553">
    <property type="entry name" value="CYCLIN_TFIIIB90_rpt1"/>
    <property type="match status" value="1"/>
</dbReference>
<feature type="compositionally biased region" description="Basic residues" evidence="15">
    <location>
        <begin position="588"/>
        <end position="599"/>
    </location>
</feature>
<keyword evidence="5 14" id="KW-0863">Zinc-finger</keyword>
<comment type="subcellular location">
    <subcellularLocation>
        <location evidence="1">Nucleus</location>
    </subcellularLocation>
</comment>